<keyword evidence="6" id="KW-0677">Repeat</keyword>
<protein>
    <recommendedName>
        <fullName evidence="3">RBR-type E3 ubiquitin transferase</fullName>
        <ecNumber evidence="3">2.3.2.31</ecNumber>
    </recommendedName>
</protein>
<dbReference type="Gene3D" id="2.20.25.20">
    <property type="match status" value="1"/>
</dbReference>
<feature type="region of interest" description="Disordered" evidence="10">
    <location>
        <begin position="168"/>
        <end position="204"/>
    </location>
</feature>
<dbReference type="Pfam" id="PF01485">
    <property type="entry name" value="IBR"/>
    <property type="match status" value="1"/>
</dbReference>
<evidence type="ECO:0000313" key="12">
    <source>
        <dbReference type="EMBL" id="KHJ98692.1"/>
    </source>
</evidence>
<dbReference type="FunFam" id="1.20.120.1750:FF:000038">
    <property type="entry name" value="RBR-type E3 ubiquitin transferase"/>
    <property type="match status" value="1"/>
</dbReference>
<dbReference type="GO" id="GO:0061630">
    <property type="term" value="F:ubiquitin protein ligase activity"/>
    <property type="evidence" value="ECO:0007669"/>
    <property type="project" value="UniProtKB-EC"/>
</dbReference>
<dbReference type="InterPro" id="IPR047548">
    <property type="entry name" value="Rcat_RBR_RNF14"/>
</dbReference>
<dbReference type="SMART" id="SM00647">
    <property type="entry name" value="IBR"/>
    <property type="match status" value="2"/>
</dbReference>
<evidence type="ECO:0000256" key="1">
    <source>
        <dbReference type="ARBA" id="ARBA00001798"/>
    </source>
</evidence>
<keyword evidence="8" id="KW-0833">Ubl conjugation pathway</keyword>
<dbReference type="AlphaFoldDB" id="A0A0B1TSA1"/>
<dbReference type="Gene3D" id="1.20.120.1750">
    <property type="match status" value="1"/>
</dbReference>
<feature type="domain" description="RING-type" evidence="11">
    <location>
        <begin position="1"/>
        <end position="157"/>
    </location>
</feature>
<evidence type="ECO:0000256" key="8">
    <source>
        <dbReference type="ARBA" id="ARBA00022786"/>
    </source>
</evidence>
<evidence type="ECO:0000313" key="13">
    <source>
        <dbReference type="Proteomes" id="UP000053660"/>
    </source>
</evidence>
<dbReference type="OrthoDB" id="69641at2759"/>
<keyword evidence="13" id="KW-1185">Reference proteome</keyword>
<dbReference type="InterPro" id="IPR044066">
    <property type="entry name" value="TRIAD_supradom"/>
</dbReference>
<dbReference type="EMBL" id="KN549285">
    <property type="protein sequence ID" value="KHJ98692.1"/>
    <property type="molecule type" value="Genomic_DNA"/>
</dbReference>
<evidence type="ECO:0000256" key="10">
    <source>
        <dbReference type="SAM" id="MobiDB-lite"/>
    </source>
</evidence>
<evidence type="ECO:0000256" key="4">
    <source>
        <dbReference type="ARBA" id="ARBA00022679"/>
    </source>
</evidence>
<gene>
    <name evidence="12" type="ORF">OESDEN_01339</name>
</gene>
<comment type="pathway">
    <text evidence="2">Protein modification; protein ubiquitination.</text>
</comment>
<evidence type="ECO:0000256" key="9">
    <source>
        <dbReference type="ARBA" id="ARBA00022833"/>
    </source>
</evidence>
<dbReference type="GO" id="GO:0016567">
    <property type="term" value="P:protein ubiquitination"/>
    <property type="evidence" value="ECO:0007669"/>
    <property type="project" value="InterPro"/>
</dbReference>
<reference evidence="12 13" key="1">
    <citation type="submission" date="2014-03" db="EMBL/GenBank/DDBJ databases">
        <title>Draft genome of the hookworm Oesophagostomum dentatum.</title>
        <authorList>
            <person name="Mitreva M."/>
        </authorList>
    </citation>
    <scope>NUCLEOTIDE SEQUENCE [LARGE SCALE GENOMIC DNA]</scope>
    <source>
        <strain evidence="12 13">OD-Hann</strain>
    </source>
</reference>
<dbReference type="InterPro" id="IPR002867">
    <property type="entry name" value="IBR_dom"/>
</dbReference>
<dbReference type="PANTHER" id="PTHR11685">
    <property type="entry name" value="RBR FAMILY RING FINGER AND IBR DOMAIN-CONTAINING"/>
    <property type="match status" value="1"/>
</dbReference>
<comment type="catalytic activity">
    <reaction evidence="1">
        <text>[E2 ubiquitin-conjugating enzyme]-S-ubiquitinyl-L-cysteine + [acceptor protein]-L-lysine = [E2 ubiquitin-conjugating enzyme]-L-cysteine + [acceptor protein]-N(6)-ubiquitinyl-L-lysine.</text>
        <dbReference type="EC" id="2.3.2.31"/>
    </reaction>
</comment>
<evidence type="ECO:0000259" key="11">
    <source>
        <dbReference type="PROSITE" id="PS51873"/>
    </source>
</evidence>
<dbReference type="Pfam" id="PF22191">
    <property type="entry name" value="IBR_1"/>
    <property type="match status" value="1"/>
</dbReference>
<dbReference type="InterPro" id="IPR031127">
    <property type="entry name" value="E3_UB_ligase_RBR"/>
</dbReference>
<evidence type="ECO:0000256" key="3">
    <source>
        <dbReference type="ARBA" id="ARBA00012251"/>
    </source>
</evidence>
<evidence type="ECO:0000256" key="5">
    <source>
        <dbReference type="ARBA" id="ARBA00022723"/>
    </source>
</evidence>
<dbReference type="Proteomes" id="UP000053660">
    <property type="component" value="Unassembled WGS sequence"/>
</dbReference>
<sequence length="204" mass="23084">MTDVVPCPRKTCQNPVLVSERTVNLGTCQVCGLSFCVLCFRAYHGVDGCNFKTIDKQRILKEWNSAGEQERVLMARRFGGLKNLQRIIDTLLNEGWIDGNSKPCPRCRVNIEKNEGCNKMHCTKCDVMFCWLCNRILDKNNPYSHFNEEGGGCANRLFEGITAADSDDEDGDVNWMDFIDEGDSESDSDVEIVFEDREDSDDSD</sequence>
<dbReference type="SUPFAM" id="SSF57850">
    <property type="entry name" value="RING/U-box"/>
    <property type="match status" value="2"/>
</dbReference>
<proteinExistence type="predicted"/>
<keyword evidence="5" id="KW-0479">Metal-binding</keyword>
<dbReference type="CDD" id="cd20341">
    <property type="entry name" value="BRcat_RBR_RNF14"/>
    <property type="match status" value="1"/>
</dbReference>
<evidence type="ECO:0000256" key="6">
    <source>
        <dbReference type="ARBA" id="ARBA00022737"/>
    </source>
</evidence>
<dbReference type="CDD" id="cd20354">
    <property type="entry name" value="Rcat_RBR_RNF14"/>
    <property type="match status" value="1"/>
</dbReference>
<dbReference type="PROSITE" id="PS51873">
    <property type="entry name" value="TRIAD"/>
    <property type="match status" value="1"/>
</dbReference>
<dbReference type="EC" id="2.3.2.31" evidence="3"/>
<dbReference type="GO" id="GO:0008270">
    <property type="term" value="F:zinc ion binding"/>
    <property type="evidence" value="ECO:0007669"/>
    <property type="project" value="UniProtKB-KW"/>
</dbReference>
<keyword evidence="9" id="KW-0862">Zinc</keyword>
<evidence type="ECO:0000256" key="7">
    <source>
        <dbReference type="ARBA" id="ARBA00022771"/>
    </source>
</evidence>
<organism evidence="12 13">
    <name type="scientific">Oesophagostomum dentatum</name>
    <name type="common">Nodular worm</name>
    <dbReference type="NCBI Taxonomy" id="61180"/>
    <lineage>
        <taxon>Eukaryota</taxon>
        <taxon>Metazoa</taxon>
        <taxon>Ecdysozoa</taxon>
        <taxon>Nematoda</taxon>
        <taxon>Chromadorea</taxon>
        <taxon>Rhabditida</taxon>
        <taxon>Rhabditina</taxon>
        <taxon>Rhabditomorpha</taxon>
        <taxon>Strongyloidea</taxon>
        <taxon>Strongylidae</taxon>
        <taxon>Oesophagostomum</taxon>
    </lineage>
</organism>
<name>A0A0B1TSA1_OESDE</name>
<evidence type="ECO:0000256" key="2">
    <source>
        <dbReference type="ARBA" id="ARBA00004906"/>
    </source>
</evidence>
<keyword evidence="4" id="KW-0808">Transferase</keyword>
<accession>A0A0B1TSA1</accession>
<keyword evidence="7" id="KW-0863">Zinc-finger</keyword>